<proteinExistence type="predicted"/>
<dbReference type="InterPro" id="IPR020864">
    <property type="entry name" value="MACPF"/>
</dbReference>
<accession>A0ABR8DE53</accession>
<comment type="subcellular location">
    <subcellularLocation>
        <location evidence="1">Membrane</location>
    </subcellularLocation>
    <subcellularLocation>
        <location evidence="2">Secreted</location>
    </subcellularLocation>
</comment>
<evidence type="ECO:0000313" key="8">
    <source>
        <dbReference type="Proteomes" id="UP000661112"/>
    </source>
</evidence>
<dbReference type="SMART" id="SM00457">
    <property type="entry name" value="MACPF"/>
    <property type="match status" value="1"/>
</dbReference>
<keyword evidence="5" id="KW-1015">Disulfide bond</keyword>
<keyword evidence="4" id="KW-0472">Membrane</keyword>
<comment type="caution">
    <text evidence="7">The sequence shown here is derived from an EMBL/GenBank/DDBJ whole genome shotgun (WGS) entry which is preliminary data.</text>
</comment>
<dbReference type="Proteomes" id="UP000661112">
    <property type="component" value="Unassembled WGS sequence"/>
</dbReference>
<dbReference type="RefSeq" id="WP_190480308.1">
    <property type="nucleotide sequence ID" value="NZ_JACJSG010000090.1"/>
</dbReference>
<keyword evidence="8" id="KW-1185">Reference proteome</keyword>
<dbReference type="InterPro" id="IPR020863">
    <property type="entry name" value="MACPF_CS"/>
</dbReference>
<dbReference type="EMBL" id="JACJSG010000090">
    <property type="protein sequence ID" value="MBD2505472.1"/>
    <property type="molecule type" value="Genomic_DNA"/>
</dbReference>
<organism evidence="7 8">
    <name type="scientific">Anabaena azotica FACHB-119</name>
    <dbReference type="NCBI Taxonomy" id="947527"/>
    <lineage>
        <taxon>Bacteria</taxon>
        <taxon>Bacillati</taxon>
        <taxon>Cyanobacteriota</taxon>
        <taxon>Cyanophyceae</taxon>
        <taxon>Nostocales</taxon>
        <taxon>Nostocaceae</taxon>
        <taxon>Anabaena</taxon>
        <taxon>Anabaena azotica</taxon>
    </lineage>
</organism>
<dbReference type="PROSITE" id="PS00279">
    <property type="entry name" value="MACPF_1"/>
    <property type="match status" value="1"/>
</dbReference>
<reference evidence="7 8" key="1">
    <citation type="journal article" date="2020" name="ISME J.">
        <title>Comparative genomics reveals insights into cyanobacterial evolution and habitat adaptation.</title>
        <authorList>
            <person name="Chen M.Y."/>
            <person name="Teng W.K."/>
            <person name="Zhao L."/>
            <person name="Hu C.X."/>
            <person name="Zhou Y.K."/>
            <person name="Han B.P."/>
            <person name="Song L.R."/>
            <person name="Shu W.S."/>
        </authorList>
    </citation>
    <scope>NUCLEOTIDE SEQUENCE [LARGE SCALE GENOMIC DNA]</scope>
    <source>
        <strain evidence="7 8">FACHB-119</strain>
    </source>
</reference>
<dbReference type="PROSITE" id="PS51412">
    <property type="entry name" value="MACPF_2"/>
    <property type="match status" value="1"/>
</dbReference>
<evidence type="ECO:0000256" key="2">
    <source>
        <dbReference type="ARBA" id="ARBA00004613"/>
    </source>
</evidence>
<protein>
    <submittedName>
        <fullName evidence="7">Phospholipase</fullName>
    </submittedName>
</protein>
<evidence type="ECO:0000313" key="7">
    <source>
        <dbReference type="EMBL" id="MBD2505472.1"/>
    </source>
</evidence>
<evidence type="ECO:0000256" key="4">
    <source>
        <dbReference type="ARBA" id="ARBA00023136"/>
    </source>
</evidence>
<feature type="domain" description="MACPF" evidence="6">
    <location>
        <begin position="6"/>
        <end position="329"/>
    </location>
</feature>
<evidence type="ECO:0000256" key="1">
    <source>
        <dbReference type="ARBA" id="ARBA00004370"/>
    </source>
</evidence>
<evidence type="ECO:0000259" key="6">
    <source>
        <dbReference type="PROSITE" id="PS51412"/>
    </source>
</evidence>
<name>A0ABR8DE53_9NOST</name>
<sequence>MVESINVAWRQSERIAPYKNIDFLGRCYDFIKLNPLDLSQRVRDGGGTMTAWAVTINSDDCTVLSPDGQVYIPKGSKYISESRGERTSQAKRWFSAYDFSRSFSNTVTAGISIPGLMSFSASTTYREFYRTTGSNEFMETFVQGYFEDCSVRLNDNFIQDLKLDQAFVSAVKNLNSQSSYNEFIKTYGTHYAHEVTFGGRMYQRIQISTQTYKRLVEKGVDVSVSAEASYKKATGSLSSGSSSSSSSSLENEQGVSINSIQWAGGTPNTNFDEWVKTIRDDPKPTQMDLIPLYQLFTSKYFPDDSQIDQKRQLMEKTVKTYIEQNAHIEPNPANLANKVVYIRNRWRADIGERRVDMHLSFDGENIKLYPRDNTYDLVPWKLVPVPGKTDEYYIRNRWRAEFGERRADMHLSFYGEDVKLFPKDNTYDLVPWKFIPVPGKTDEYYIRSRWRAEFGDKRADMHLSFYGEDVKLFPKDNLYDLVPWKLIIVN</sequence>
<evidence type="ECO:0000256" key="3">
    <source>
        <dbReference type="ARBA" id="ARBA00022525"/>
    </source>
</evidence>
<evidence type="ECO:0000256" key="5">
    <source>
        <dbReference type="ARBA" id="ARBA00023157"/>
    </source>
</evidence>
<dbReference type="Pfam" id="PF01823">
    <property type="entry name" value="MACPF"/>
    <property type="match status" value="1"/>
</dbReference>
<keyword evidence="3" id="KW-0964">Secreted</keyword>
<gene>
    <name evidence="7" type="ORF">H6G83_33580</name>
</gene>